<dbReference type="InterPro" id="IPR002876">
    <property type="entry name" value="Transcrip_reg_TACO1-like"/>
</dbReference>
<protein>
    <recommendedName>
        <fullName evidence="6">Probable transcriptional regulatory protein HJO_11097</fullName>
    </recommendedName>
</protein>
<dbReference type="InterPro" id="IPR017856">
    <property type="entry name" value="Integrase-like_N"/>
</dbReference>
<comment type="similarity">
    <text evidence="1 6">Belongs to the TACO1 family.</text>
</comment>
<dbReference type="GO" id="GO:0006355">
    <property type="term" value="P:regulation of DNA-templated transcription"/>
    <property type="evidence" value="ECO:0007669"/>
    <property type="project" value="UniProtKB-UniRule"/>
</dbReference>
<feature type="domain" description="TACO1/YebC-like second and third" evidence="8">
    <location>
        <begin position="81"/>
        <end position="238"/>
    </location>
</feature>
<dbReference type="Proteomes" id="UP000025171">
    <property type="component" value="Unassembled WGS sequence"/>
</dbReference>
<dbReference type="PATRIC" id="fig|1280950.3.peg.2222"/>
<evidence type="ECO:0000256" key="4">
    <source>
        <dbReference type="ARBA" id="ARBA00023125"/>
    </source>
</evidence>
<proteinExistence type="inferred from homology"/>
<dbReference type="RefSeq" id="WP_035616922.1">
    <property type="nucleotide sequence ID" value="NZ_ARYK01000005.1"/>
</dbReference>
<dbReference type="PANTHER" id="PTHR12532">
    <property type="entry name" value="TRANSLATIONAL ACTIVATOR OF CYTOCHROME C OXIDASE 1"/>
    <property type="match status" value="1"/>
</dbReference>
<dbReference type="HAMAP" id="MF_00693">
    <property type="entry name" value="Transcrip_reg_TACO1"/>
    <property type="match status" value="1"/>
</dbReference>
<keyword evidence="11" id="KW-1185">Reference proteome</keyword>
<dbReference type="EMBL" id="ARYK01000005">
    <property type="protein sequence ID" value="KCZ91659.1"/>
    <property type="molecule type" value="Genomic_DNA"/>
</dbReference>
<dbReference type="SUPFAM" id="SSF75625">
    <property type="entry name" value="YebC-like"/>
    <property type="match status" value="1"/>
</dbReference>
<dbReference type="NCBIfam" id="NF009044">
    <property type="entry name" value="PRK12378.1"/>
    <property type="match status" value="1"/>
</dbReference>
<evidence type="ECO:0000313" key="11">
    <source>
        <dbReference type="Proteomes" id="UP000025171"/>
    </source>
</evidence>
<gene>
    <name evidence="10" type="ORF">HJO_11097</name>
</gene>
<dbReference type="OrthoDB" id="9781053at2"/>
<dbReference type="STRING" id="1280950.HJO_11097"/>
<dbReference type="NCBIfam" id="NF001030">
    <property type="entry name" value="PRK00110.1"/>
    <property type="match status" value="1"/>
</dbReference>
<dbReference type="GO" id="GO:0005829">
    <property type="term" value="C:cytosol"/>
    <property type="evidence" value="ECO:0007669"/>
    <property type="project" value="TreeGrafter"/>
</dbReference>
<keyword evidence="5 6" id="KW-0804">Transcription</keyword>
<keyword evidence="2 6" id="KW-0963">Cytoplasm</keyword>
<evidence type="ECO:0000256" key="7">
    <source>
        <dbReference type="SAM" id="MobiDB-lite"/>
    </source>
</evidence>
<dbReference type="AlphaFoldDB" id="A0A059FLY0"/>
<evidence type="ECO:0000256" key="3">
    <source>
        <dbReference type="ARBA" id="ARBA00023015"/>
    </source>
</evidence>
<dbReference type="Pfam" id="PF01709">
    <property type="entry name" value="Transcrip_reg"/>
    <property type="match status" value="1"/>
</dbReference>
<evidence type="ECO:0000256" key="5">
    <source>
        <dbReference type="ARBA" id="ARBA00023163"/>
    </source>
</evidence>
<dbReference type="Gene3D" id="3.30.70.980">
    <property type="match status" value="2"/>
</dbReference>
<organism evidence="10 11">
    <name type="scientific">Hyphomonas johnsonii MHS-2</name>
    <dbReference type="NCBI Taxonomy" id="1280950"/>
    <lineage>
        <taxon>Bacteria</taxon>
        <taxon>Pseudomonadati</taxon>
        <taxon>Pseudomonadota</taxon>
        <taxon>Alphaproteobacteria</taxon>
        <taxon>Hyphomonadales</taxon>
        <taxon>Hyphomonadaceae</taxon>
        <taxon>Hyphomonas</taxon>
    </lineage>
</organism>
<dbReference type="InterPro" id="IPR048300">
    <property type="entry name" value="TACO1_YebC-like_2nd/3rd_dom"/>
</dbReference>
<keyword evidence="4 6" id="KW-0238">DNA-binding</keyword>
<feature type="domain" description="TACO1/YebC-like N-terminal" evidence="9">
    <location>
        <begin position="5"/>
        <end position="76"/>
    </location>
</feature>
<dbReference type="InterPro" id="IPR049083">
    <property type="entry name" value="TACO1_YebC_N"/>
</dbReference>
<sequence length="252" mass="27197">MAGHSKWANIQHRKGAQDKKRAVRFARLSKEITIASKMGGPDPDGNPRLRLAIQNAKGQSVPKDNIQRAIDKGQGGAGEDYVDIRYEGFGPGGVGIIVEASTDNKNRTATDVRTAFSKNGGNLGETGSVSFSFDQVGEIEYDASIATEDAVMEAAIMAGAQDVESDEESHWIYTAREDLQTVADALAEHFGADIEAKSTKLIWKPQNNIPVEGDAADTLMKLLDVLDELDDVQNVYDNSELSDDEAARLAAE</sequence>
<dbReference type="InterPro" id="IPR029072">
    <property type="entry name" value="YebC-like"/>
</dbReference>
<comment type="caution">
    <text evidence="10">The sequence shown here is derived from an EMBL/GenBank/DDBJ whole genome shotgun (WGS) entry which is preliminary data.</text>
</comment>
<name>A0A059FLY0_9PROT</name>
<evidence type="ECO:0000259" key="9">
    <source>
        <dbReference type="Pfam" id="PF20772"/>
    </source>
</evidence>
<dbReference type="GO" id="GO:0003677">
    <property type="term" value="F:DNA binding"/>
    <property type="evidence" value="ECO:0007669"/>
    <property type="project" value="UniProtKB-UniRule"/>
</dbReference>
<feature type="region of interest" description="Disordered" evidence="7">
    <location>
        <begin position="1"/>
        <end position="21"/>
    </location>
</feature>
<evidence type="ECO:0000259" key="8">
    <source>
        <dbReference type="Pfam" id="PF01709"/>
    </source>
</evidence>
<reference evidence="10 11" key="1">
    <citation type="journal article" date="2014" name="Antonie Van Leeuwenhoek">
        <title>Hyphomonas beringensis sp. nov. and Hyphomonas chukchiensis sp. nov., isolated from surface seawater of the Bering Sea and Chukchi Sea.</title>
        <authorList>
            <person name="Li C."/>
            <person name="Lai Q."/>
            <person name="Li G."/>
            <person name="Dong C."/>
            <person name="Wang J."/>
            <person name="Liao Y."/>
            <person name="Shao Z."/>
        </authorList>
    </citation>
    <scope>NUCLEOTIDE SEQUENCE [LARGE SCALE GENOMIC DNA]</scope>
    <source>
        <strain evidence="10 11">MHS-2</strain>
    </source>
</reference>
<evidence type="ECO:0000256" key="6">
    <source>
        <dbReference type="HAMAP-Rule" id="MF_00693"/>
    </source>
</evidence>
<dbReference type="PANTHER" id="PTHR12532:SF6">
    <property type="entry name" value="TRANSCRIPTIONAL REGULATORY PROTEIN YEBC-RELATED"/>
    <property type="match status" value="1"/>
</dbReference>
<accession>A0A059FLY0</accession>
<comment type="subcellular location">
    <subcellularLocation>
        <location evidence="6">Cytoplasm</location>
    </subcellularLocation>
</comment>
<dbReference type="InterPro" id="IPR026564">
    <property type="entry name" value="Transcrip_reg_TACO1-like_dom3"/>
</dbReference>
<dbReference type="Pfam" id="PF20772">
    <property type="entry name" value="TACO1_YebC_N"/>
    <property type="match status" value="1"/>
</dbReference>
<dbReference type="FunFam" id="1.10.10.200:FF:000002">
    <property type="entry name" value="Probable transcriptional regulatory protein CLM62_37755"/>
    <property type="match status" value="1"/>
</dbReference>
<dbReference type="NCBIfam" id="TIGR01033">
    <property type="entry name" value="YebC/PmpR family DNA-binding transcriptional regulator"/>
    <property type="match status" value="1"/>
</dbReference>
<dbReference type="eggNOG" id="COG0217">
    <property type="taxonomic scope" value="Bacteria"/>
</dbReference>
<evidence type="ECO:0000256" key="2">
    <source>
        <dbReference type="ARBA" id="ARBA00022490"/>
    </source>
</evidence>
<evidence type="ECO:0000313" key="10">
    <source>
        <dbReference type="EMBL" id="KCZ91659.1"/>
    </source>
</evidence>
<keyword evidence="3 6" id="KW-0805">Transcription regulation</keyword>
<dbReference type="Gene3D" id="1.10.10.200">
    <property type="match status" value="1"/>
</dbReference>
<evidence type="ECO:0000256" key="1">
    <source>
        <dbReference type="ARBA" id="ARBA00008724"/>
    </source>
</evidence>